<evidence type="ECO:0000313" key="2">
    <source>
        <dbReference type="EMBL" id="WOL16492.1"/>
    </source>
</evidence>
<keyword evidence="1" id="KW-0812">Transmembrane</keyword>
<keyword evidence="1" id="KW-1133">Transmembrane helix</keyword>
<protein>
    <submittedName>
        <fullName evidence="2">Uncharacterized protein</fullName>
    </submittedName>
</protein>
<dbReference type="Proteomes" id="UP001327560">
    <property type="component" value="Chromosome 8"/>
</dbReference>
<feature type="transmembrane region" description="Helical" evidence="1">
    <location>
        <begin position="78"/>
        <end position="96"/>
    </location>
</feature>
<accession>A0AAQ3KZS4</accession>
<organism evidence="2 3">
    <name type="scientific">Canna indica</name>
    <name type="common">Indian-shot</name>
    <dbReference type="NCBI Taxonomy" id="4628"/>
    <lineage>
        <taxon>Eukaryota</taxon>
        <taxon>Viridiplantae</taxon>
        <taxon>Streptophyta</taxon>
        <taxon>Embryophyta</taxon>
        <taxon>Tracheophyta</taxon>
        <taxon>Spermatophyta</taxon>
        <taxon>Magnoliopsida</taxon>
        <taxon>Liliopsida</taxon>
        <taxon>Zingiberales</taxon>
        <taxon>Cannaceae</taxon>
        <taxon>Canna</taxon>
    </lineage>
</organism>
<keyword evidence="1" id="KW-0472">Membrane</keyword>
<feature type="transmembrane region" description="Helical" evidence="1">
    <location>
        <begin position="51"/>
        <end position="72"/>
    </location>
</feature>
<sequence>MIFQHGHLKENTGSSEGVYSQLCSVCYLIAVNCPVYMVISRSSKFYHLSPYAPVYYVCYIISIIFIMSRSYADHVGISPIWGVKELSICYVLCLFHDNDRLQLEKKY</sequence>
<feature type="transmembrane region" description="Helical" evidence="1">
    <location>
        <begin position="18"/>
        <end position="39"/>
    </location>
</feature>
<dbReference type="AlphaFoldDB" id="A0AAQ3KZS4"/>
<name>A0AAQ3KZS4_9LILI</name>
<proteinExistence type="predicted"/>
<gene>
    <name evidence="2" type="ORF">Cni_G25279</name>
</gene>
<evidence type="ECO:0000256" key="1">
    <source>
        <dbReference type="SAM" id="Phobius"/>
    </source>
</evidence>
<keyword evidence="3" id="KW-1185">Reference proteome</keyword>
<reference evidence="2 3" key="1">
    <citation type="submission" date="2023-10" db="EMBL/GenBank/DDBJ databases">
        <title>Chromosome-scale genome assembly provides insights into flower coloration mechanisms of Canna indica.</title>
        <authorList>
            <person name="Li C."/>
        </authorList>
    </citation>
    <scope>NUCLEOTIDE SEQUENCE [LARGE SCALE GENOMIC DNA]</scope>
    <source>
        <tissue evidence="2">Flower</tissue>
    </source>
</reference>
<evidence type="ECO:0000313" key="3">
    <source>
        <dbReference type="Proteomes" id="UP001327560"/>
    </source>
</evidence>
<dbReference type="EMBL" id="CP136897">
    <property type="protein sequence ID" value="WOL16492.1"/>
    <property type="molecule type" value="Genomic_DNA"/>
</dbReference>